<dbReference type="Proteomes" id="UP000580568">
    <property type="component" value="Unassembled WGS sequence"/>
</dbReference>
<keyword evidence="1" id="KW-0472">Membrane</keyword>
<dbReference type="RefSeq" id="WP_183279342.1">
    <property type="nucleotide sequence ID" value="NZ_BLZR01000001.1"/>
</dbReference>
<dbReference type="EMBL" id="BLZR01000001">
    <property type="protein sequence ID" value="GFP78019.1"/>
    <property type="molecule type" value="Genomic_DNA"/>
</dbReference>
<evidence type="ECO:0008006" key="4">
    <source>
        <dbReference type="Google" id="ProtNLM"/>
    </source>
</evidence>
<organism evidence="2 3">
    <name type="scientific">Clostridium fungisolvens</name>
    <dbReference type="NCBI Taxonomy" id="1604897"/>
    <lineage>
        <taxon>Bacteria</taxon>
        <taxon>Bacillati</taxon>
        <taxon>Bacillota</taxon>
        <taxon>Clostridia</taxon>
        <taxon>Eubacteriales</taxon>
        <taxon>Clostridiaceae</taxon>
        <taxon>Clostridium</taxon>
    </lineage>
</organism>
<evidence type="ECO:0000313" key="2">
    <source>
        <dbReference type="EMBL" id="GFP78019.1"/>
    </source>
</evidence>
<protein>
    <recommendedName>
        <fullName evidence="4">DUF1189 domain-containing protein</fullName>
    </recommendedName>
</protein>
<feature type="transmembrane region" description="Helical" evidence="1">
    <location>
        <begin position="158"/>
        <end position="185"/>
    </location>
</feature>
<evidence type="ECO:0000313" key="3">
    <source>
        <dbReference type="Proteomes" id="UP000580568"/>
    </source>
</evidence>
<sequence length="253" mass="27984">MNIFKGFIKSFYDFKSYAIFRKQSAGKSFLYSVILALVFSIVAFAYPAYKVNNTMKDLSIEYNEKVPDFQIKNGQLEIPNNKNAEIVRDSGTFVLDNTSDINLLADKYKSGIIFGRDTVIVKSEGTVALDQKYSTLNMDFNKNDIGGILDSHGAISSAMFAILAFGFIIGLYFRAFIIALIGTIFKGETTFGQRFKLSLYATTPSVVLSAIFSLVGINFTGSTILLFAIGVVYLFLGIKGISKSELQELVDEL</sequence>
<name>A0A6V8SLA7_9CLOT</name>
<proteinExistence type="predicted"/>
<keyword evidence="1" id="KW-0812">Transmembrane</keyword>
<feature type="transmembrane region" description="Helical" evidence="1">
    <location>
        <begin position="197"/>
        <end position="217"/>
    </location>
</feature>
<reference evidence="2 3" key="1">
    <citation type="submission" date="2020-07" db="EMBL/GenBank/DDBJ databases">
        <title>A new beta-1,3-glucan-decomposing anaerobic bacterium isolated from anoxic soil subjected to biological soil disinfestation.</title>
        <authorList>
            <person name="Ueki A."/>
            <person name="Tonouchi A."/>
        </authorList>
    </citation>
    <scope>NUCLEOTIDE SEQUENCE [LARGE SCALE GENOMIC DNA]</scope>
    <source>
        <strain evidence="2 3">TW1</strain>
    </source>
</reference>
<dbReference type="AlphaFoldDB" id="A0A6V8SLA7"/>
<keyword evidence="3" id="KW-1185">Reference proteome</keyword>
<comment type="caution">
    <text evidence="2">The sequence shown here is derived from an EMBL/GenBank/DDBJ whole genome shotgun (WGS) entry which is preliminary data.</text>
</comment>
<keyword evidence="1" id="KW-1133">Transmembrane helix</keyword>
<feature type="transmembrane region" description="Helical" evidence="1">
    <location>
        <begin position="29"/>
        <end position="49"/>
    </location>
</feature>
<gene>
    <name evidence="2" type="ORF">bsdtw1_04211</name>
</gene>
<evidence type="ECO:0000256" key="1">
    <source>
        <dbReference type="SAM" id="Phobius"/>
    </source>
</evidence>
<dbReference type="Pfam" id="PF06691">
    <property type="entry name" value="DUF1189"/>
    <property type="match status" value="1"/>
</dbReference>
<feature type="transmembrane region" description="Helical" evidence="1">
    <location>
        <begin position="223"/>
        <end position="241"/>
    </location>
</feature>
<dbReference type="InterPro" id="IPR009574">
    <property type="entry name" value="DUF1189"/>
</dbReference>
<accession>A0A6V8SLA7</accession>